<proteinExistence type="predicted"/>
<evidence type="ECO:0000256" key="1">
    <source>
        <dbReference type="SAM" id="MobiDB-lite"/>
    </source>
</evidence>
<organism evidence="2">
    <name type="scientific">Timema californicum</name>
    <name type="common">California timema</name>
    <name type="synonym">Walking stick</name>
    <dbReference type="NCBI Taxonomy" id="61474"/>
    <lineage>
        <taxon>Eukaryota</taxon>
        <taxon>Metazoa</taxon>
        <taxon>Ecdysozoa</taxon>
        <taxon>Arthropoda</taxon>
        <taxon>Hexapoda</taxon>
        <taxon>Insecta</taxon>
        <taxon>Pterygota</taxon>
        <taxon>Neoptera</taxon>
        <taxon>Polyneoptera</taxon>
        <taxon>Phasmatodea</taxon>
        <taxon>Timematodea</taxon>
        <taxon>Timematoidea</taxon>
        <taxon>Timematidae</taxon>
        <taxon>Timema</taxon>
    </lineage>
</organism>
<reference evidence="2" key="1">
    <citation type="submission" date="2020-11" db="EMBL/GenBank/DDBJ databases">
        <authorList>
            <person name="Tran Van P."/>
        </authorList>
    </citation>
    <scope>NUCLEOTIDE SEQUENCE</scope>
</reference>
<accession>A0A7R9J564</accession>
<evidence type="ECO:0000313" key="2">
    <source>
        <dbReference type="EMBL" id="CAD7572824.1"/>
    </source>
</evidence>
<feature type="compositionally biased region" description="Basic residues" evidence="1">
    <location>
        <begin position="459"/>
        <end position="470"/>
    </location>
</feature>
<feature type="region of interest" description="Disordered" evidence="1">
    <location>
        <begin position="40"/>
        <end position="100"/>
    </location>
</feature>
<dbReference type="AlphaFoldDB" id="A0A7R9J564"/>
<dbReference type="EMBL" id="OE181243">
    <property type="protein sequence ID" value="CAD7572824.1"/>
    <property type="molecule type" value="Genomic_DNA"/>
</dbReference>
<feature type="region of interest" description="Disordered" evidence="1">
    <location>
        <begin position="311"/>
        <end position="339"/>
    </location>
</feature>
<protein>
    <submittedName>
        <fullName evidence="2">(California timema) hypothetical protein</fullName>
    </submittedName>
</protein>
<name>A0A7R9J564_TIMCA</name>
<gene>
    <name evidence="2" type="ORF">TCMB3V08_LOCUS5468</name>
</gene>
<feature type="compositionally biased region" description="Polar residues" evidence="1">
    <location>
        <begin position="322"/>
        <end position="336"/>
    </location>
</feature>
<feature type="compositionally biased region" description="Low complexity" evidence="1">
    <location>
        <begin position="58"/>
        <end position="71"/>
    </location>
</feature>
<feature type="region of interest" description="Disordered" evidence="1">
    <location>
        <begin position="432"/>
        <end position="470"/>
    </location>
</feature>
<feature type="compositionally biased region" description="Polar residues" evidence="1">
    <location>
        <begin position="74"/>
        <end position="100"/>
    </location>
</feature>
<sequence length="536" mass="59722">MEEVSEGVTLCNDEDDSAVEETMLLDGKCAKYHDRAPQAECTDANQVEQHSEDHCGSPLPQTPTVVTTPRPMAASSSSIVGLPSQQPAKKQETQGPTAKQNELLSLAYTETTGQDEYIHTSAFDLISPKAGHPVTVSDEDVITYSRTPLSLETPYDKEIMGGIDIIQKSNCYSKIDQFFIDKILQWSIQDGLTYMKQSQNGRIRGIFKVYTTYEHDSGRPKNKIAIMSVEDQDNEIPLLNTSNSFNQIIYIKEFTTHTPTPESPVSRILKLTEESMGGSQIPVRKHLTTKFYPVSLKGNAQQDASKNIGEETYSQESERDQNMSVEQEELSLSSYRTHPRSDPLIQERHILQRKLPSINGVDTASEDKSEPMEDYSLLGDLPLWQIQAEEPLLQERDQVNCDFTNDAYLKQNGGYLTKFLFTLSKEGEEQINNPHEASNKEEDKMSTQATPDEEFGGHPRSRVRRHSKKKKGGYGMGMMMYQMMPQVIHVNLQISHAPSCGCGCGGCYHPPPPPPPQPCGQCGCGGCRPVCNVCNG</sequence>